<protein>
    <submittedName>
        <fullName evidence="7">LptF/LptG family permease</fullName>
    </submittedName>
</protein>
<evidence type="ECO:0000313" key="8">
    <source>
        <dbReference type="Proteomes" id="UP000621516"/>
    </source>
</evidence>
<gene>
    <name evidence="7" type="ORF">ICJ85_08665</name>
</gene>
<keyword evidence="2" id="KW-1003">Cell membrane</keyword>
<dbReference type="PANTHER" id="PTHR33529">
    <property type="entry name" value="SLR0882 PROTEIN-RELATED"/>
    <property type="match status" value="1"/>
</dbReference>
<accession>A0A8J6PW28</accession>
<comment type="subcellular location">
    <subcellularLocation>
        <location evidence="1">Cell membrane</location>
        <topology evidence="1">Multi-pass membrane protein</topology>
    </subcellularLocation>
</comment>
<dbReference type="RefSeq" id="WP_188223397.1">
    <property type="nucleotide sequence ID" value="NZ_JACVXD010000003.1"/>
</dbReference>
<evidence type="ECO:0000256" key="1">
    <source>
        <dbReference type="ARBA" id="ARBA00004651"/>
    </source>
</evidence>
<dbReference type="GO" id="GO:0015920">
    <property type="term" value="P:lipopolysaccharide transport"/>
    <property type="evidence" value="ECO:0007669"/>
    <property type="project" value="TreeGrafter"/>
</dbReference>
<feature type="transmembrane region" description="Helical" evidence="6">
    <location>
        <begin position="12"/>
        <end position="33"/>
    </location>
</feature>
<feature type="transmembrane region" description="Helical" evidence="6">
    <location>
        <begin position="309"/>
        <end position="329"/>
    </location>
</feature>
<feature type="transmembrane region" description="Helical" evidence="6">
    <location>
        <begin position="53"/>
        <end position="78"/>
    </location>
</feature>
<evidence type="ECO:0000256" key="6">
    <source>
        <dbReference type="SAM" id="Phobius"/>
    </source>
</evidence>
<keyword evidence="5 6" id="KW-0472">Membrane</keyword>
<evidence type="ECO:0000256" key="4">
    <source>
        <dbReference type="ARBA" id="ARBA00022989"/>
    </source>
</evidence>
<reference evidence="7 8" key="1">
    <citation type="journal article" date="2018" name="J. Microbiol.">
        <title>Aestuariibaculum marinum sp. nov., a marine bacterium isolated from seawater in South Korea.</title>
        <authorList>
            <person name="Choi J."/>
            <person name="Lee D."/>
            <person name="Jang J.H."/>
            <person name="Cha S."/>
            <person name="Seo T."/>
        </authorList>
    </citation>
    <scope>NUCLEOTIDE SEQUENCE [LARGE SCALE GENOMIC DNA]</scope>
    <source>
        <strain evidence="7 8">IP7</strain>
    </source>
</reference>
<sequence length="361" mass="41479">MKILDWYILKRYLFTFFMMLLLFVPIGITVHLAEKIGKILENEVPIGEVLLYFLDFTIYFAHLLFPLFLFLSVIWFTSKLANNTEVIAFLSSGVSFYRFLRPYMIGATIVGILSIVLGLYLAPMASQGFNDFSYKYFKKGKSAYDGANVDLFRQINDNEMIYVSSFDVKNKNGSNFTLEHFENNKLTYKITANSIRYIEEDTTYRLVNYVKRTIGENDDILEEIERRKDTLFPFKVDDLTPEIYAAEVKPYGELKRFIAKEEARGSSNVGRFKLVLYKKWSLPVSVFILTIIAVAVSSMKRRGGMGVNLAIGICIAMVFVFFDKIFGVMAEQSDFSPIIAAWFPNVVFAVLSVFLLQKAKR</sequence>
<evidence type="ECO:0000313" key="7">
    <source>
        <dbReference type="EMBL" id="MBD0824093.1"/>
    </source>
</evidence>
<dbReference type="Proteomes" id="UP000621516">
    <property type="component" value="Unassembled WGS sequence"/>
</dbReference>
<feature type="transmembrane region" description="Helical" evidence="6">
    <location>
        <begin position="335"/>
        <end position="356"/>
    </location>
</feature>
<keyword evidence="8" id="KW-1185">Reference proteome</keyword>
<evidence type="ECO:0000256" key="5">
    <source>
        <dbReference type="ARBA" id="ARBA00023136"/>
    </source>
</evidence>
<feature type="transmembrane region" description="Helical" evidence="6">
    <location>
        <begin position="99"/>
        <end position="122"/>
    </location>
</feature>
<evidence type="ECO:0000256" key="2">
    <source>
        <dbReference type="ARBA" id="ARBA00022475"/>
    </source>
</evidence>
<comment type="caution">
    <text evidence="7">The sequence shown here is derived from an EMBL/GenBank/DDBJ whole genome shotgun (WGS) entry which is preliminary data.</text>
</comment>
<evidence type="ECO:0000256" key="3">
    <source>
        <dbReference type="ARBA" id="ARBA00022692"/>
    </source>
</evidence>
<dbReference type="EMBL" id="JACVXD010000003">
    <property type="protein sequence ID" value="MBD0824093.1"/>
    <property type="molecule type" value="Genomic_DNA"/>
</dbReference>
<dbReference type="PANTHER" id="PTHR33529:SF8">
    <property type="entry name" value="PERMEASE, YJGP_YJGQ FAMILY"/>
    <property type="match status" value="1"/>
</dbReference>
<proteinExistence type="predicted"/>
<dbReference type="GO" id="GO:0043190">
    <property type="term" value="C:ATP-binding cassette (ABC) transporter complex"/>
    <property type="evidence" value="ECO:0007669"/>
    <property type="project" value="TreeGrafter"/>
</dbReference>
<keyword evidence="4 6" id="KW-1133">Transmembrane helix</keyword>
<name>A0A8J6PW28_9FLAO</name>
<dbReference type="AlphaFoldDB" id="A0A8J6PW28"/>
<organism evidence="7 8">
    <name type="scientific">Aestuariibaculum marinum</name>
    <dbReference type="NCBI Taxonomy" id="2683592"/>
    <lineage>
        <taxon>Bacteria</taxon>
        <taxon>Pseudomonadati</taxon>
        <taxon>Bacteroidota</taxon>
        <taxon>Flavobacteriia</taxon>
        <taxon>Flavobacteriales</taxon>
        <taxon>Flavobacteriaceae</taxon>
    </lineage>
</organism>
<dbReference type="InterPro" id="IPR005495">
    <property type="entry name" value="LptG/LptF_permease"/>
</dbReference>
<keyword evidence="3 6" id="KW-0812">Transmembrane</keyword>
<dbReference type="Pfam" id="PF03739">
    <property type="entry name" value="LptF_LptG"/>
    <property type="match status" value="1"/>
</dbReference>
<feature type="transmembrane region" description="Helical" evidence="6">
    <location>
        <begin position="280"/>
        <end position="297"/>
    </location>
</feature>